<protein>
    <submittedName>
        <fullName evidence="1">Uncharacterized protein</fullName>
    </submittedName>
</protein>
<organism evidence="1">
    <name type="scientific">uncultured Thiotrichaceae bacterium</name>
    <dbReference type="NCBI Taxonomy" id="298394"/>
    <lineage>
        <taxon>Bacteria</taxon>
        <taxon>Pseudomonadati</taxon>
        <taxon>Pseudomonadota</taxon>
        <taxon>Gammaproteobacteria</taxon>
        <taxon>Thiotrichales</taxon>
        <taxon>Thiotrichaceae</taxon>
        <taxon>environmental samples</taxon>
    </lineage>
</organism>
<dbReference type="AlphaFoldDB" id="A0A6S6UA66"/>
<dbReference type="EMBL" id="CACVAT010000474">
    <property type="protein sequence ID" value="CAA6828709.1"/>
    <property type="molecule type" value="Genomic_DNA"/>
</dbReference>
<reference evidence="1" key="1">
    <citation type="submission" date="2020-01" db="EMBL/GenBank/DDBJ databases">
        <authorList>
            <person name="Meier V. D."/>
            <person name="Meier V D."/>
        </authorList>
    </citation>
    <scope>NUCLEOTIDE SEQUENCE</scope>
    <source>
        <strain evidence="1">HLG_WM_MAG_09</strain>
    </source>
</reference>
<proteinExistence type="predicted"/>
<name>A0A6S6UA66_9GAMM</name>
<gene>
    <name evidence="1" type="ORF">HELGO_WM20701</name>
</gene>
<accession>A0A6S6UA66</accession>
<evidence type="ECO:0000313" key="1">
    <source>
        <dbReference type="EMBL" id="CAA6828709.1"/>
    </source>
</evidence>
<sequence>MVEWILSRVGDILLALLVMVLTLWCLLTQPVLSFSSGDSPEIGMDPELLGSRLLEVASIAETQADQQSRFDATSAYLAQHLSNAGVVNEADRGENLHIIHLQMGDQRKRKLFIGLHYVVTANKIHEIIQTATSLVELTNLLAVQDKMDMQLDMTIFLHKDGGRNPLYQSLADASVYHVDQLMLRRKADDIGLLFTPGLHIPSAVYSTDQWDYFDVLLPSTRADLSVFSRLRDVWQLRGLKSALKAQGMSSINSLSIPVNFPGASDSPLKFYWERDFSVMLVRPNALKIKNNYGSYIKLISALFGLIKGGD</sequence>